<dbReference type="PANTHER" id="PTHR24543">
    <property type="entry name" value="MULTICOPPER OXIDASE-RELATED"/>
    <property type="match status" value="1"/>
</dbReference>
<dbReference type="SUPFAM" id="SSF49785">
    <property type="entry name" value="Galactose-binding domain-like"/>
    <property type="match status" value="2"/>
</dbReference>
<evidence type="ECO:0000313" key="2">
    <source>
        <dbReference type="EnsemblMetazoa" id="XP_020891846.1"/>
    </source>
</evidence>
<dbReference type="GeneID" id="110231203"/>
<dbReference type="InterPro" id="IPR008979">
    <property type="entry name" value="Galactose-bd-like_sf"/>
</dbReference>
<protein>
    <recommendedName>
        <fullName evidence="1">F5/8 type C domain-containing protein</fullName>
    </recommendedName>
</protein>
<feature type="domain" description="F5/8 type C" evidence="1">
    <location>
        <begin position="101"/>
        <end position="203"/>
    </location>
</feature>
<feature type="domain" description="F5/8 type C" evidence="1">
    <location>
        <begin position="1"/>
        <end position="95"/>
    </location>
</feature>
<evidence type="ECO:0000259" key="1">
    <source>
        <dbReference type="PROSITE" id="PS50022"/>
    </source>
</evidence>
<dbReference type="AlphaFoldDB" id="A0A913WNV1"/>
<keyword evidence="3" id="KW-1185">Reference proteome</keyword>
<dbReference type="Pfam" id="PF00754">
    <property type="entry name" value="F5_F8_type_C"/>
    <property type="match status" value="2"/>
</dbReference>
<dbReference type="OrthoDB" id="5978857at2759"/>
<dbReference type="OMA" id="KIFCICA"/>
<reference evidence="2" key="1">
    <citation type="submission" date="2022-11" db="UniProtKB">
        <authorList>
            <consortium name="EnsemblMetazoa"/>
        </authorList>
    </citation>
    <scope>IDENTIFICATION</scope>
</reference>
<accession>A0A913WNV1</accession>
<name>A0A913WNV1_EXADI</name>
<dbReference type="CDD" id="cd00057">
    <property type="entry name" value="FA58C"/>
    <property type="match status" value="1"/>
</dbReference>
<organism evidence="2 3">
    <name type="scientific">Exaiptasia diaphana</name>
    <name type="common">Tropical sea anemone</name>
    <name type="synonym">Aiptasia pulchella</name>
    <dbReference type="NCBI Taxonomy" id="2652724"/>
    <lineage>
        <taxon>Eukaryota</taxon>
        <taxon>Metazoa</taxon>
        <taxon>Cnidaria</taxon>
        <taxon>Anthozoa</taxon>
        <taxon>Hexacorallia</taxon>
        <taxon>Actiniaria</taxon>
        <taxon>Aiptasiidae</taxon>
        <taxon>Exaiptasia</taxon>
    </lineage>
</organism>
<sequence length="203" mass="23367">LTIDLGSHHVVCAVGTQGCNIADRWVKSYHISISSNGILWSLYKESNVTRIFYGNHDRSTISHQLLYHSPTARYVRIAPQTYHGLPCLRMEIYGYQLESTCSKHSVGVPSPLVVPKHRFNATSNDQYNRPYMARLQGYSSWKPLAASNQYLQIDLGKIFCICAVLTQGDPIHRHWVTKYSLRYSNDNKLWKKYKKLDGKEKVF</sequence>
<dbReference type="EnsemblMetazoa" id="XM_021036187.1">
    <property type="protein sequence ID" value="XP_020891846.1"/>
    <property type="gene ID" value="LOC110231203"/>
</dbReference>
<dbReference type="KEGG" id="epa:110231203"/>
<dbReference type="Gene3D" id="2.60.120.260">
    <property type="entry name" value="Galactose-binding domain-like"/>
    <property type="match status" value="2"/>
</dbReference>
<evidence type="ECO:0000313" key="3">
    <source>
        <dbReference type="Proteomes" id="UP000887567"/>
    </source>
</evidence>
<dbReference type="PROSITE" id="PS50022">
    <property type="entry name" value="FA58C_3"/>
    <property type="match status" value="2"/>
</dbReference>
<dbReference type="RefSeq" id="XP_020891846.1">
    <property type="nucleotide sequence ID" value="XM_021036187.1"/>
</dbReference>
<dbReference type="InterPro" id="IPR000421">
    <property type="entry name" value="FA58C"/>
</dbReference>
<dbReference type="PROSITE" id="PS01285">
    <property type="entry name" value="FA58C_1"/>
    <property type="match status" value="1"/>
</dbReference>
<proteinExistence type="predicted"/>
<dbReference type="Proteomes" id="UP000887567">
    <property type="component" value="Unplaced"/>
</dbReference>